<organism evidence="2">
    <name type="scientific">Clastoptera arizonana</name>
    <name type="common">Arizona spittle bug</name>
    <dbReference type="NCBI Taxonomy" id="38151"/>
    <lineage>
        <taxon>Eukaryota</taxon>
        <taxon>Metazoa</taxon>
        <taxon>Ecdysozoa</taxon>
        <taxon>Arthropoda</taxon>
        <taxon>Hexapoda</taxon>
        <taxon>Insecta</taxon>
        <taxon>Pterygota</taxon>
        <taxon>Neoptera</taxon>
        <taxon>Paraneoptera</taxon>
        <taxon>Hemiptera</taxon>
        <taxon>Auchenorrhyncha</taxon>
        <taxon>Cercopoidea</taxon>
        <taxon>Clastopteridae</taxon>
        <taxon>Clastoptera</taxon>
    </lineage>
</organism>
<accession>A0A1B6DAN4</accession>
<feature type="non-terminal residue" evidence="2">
    <location>
        <position position="1"/>
    </location>
</feature>
<dbReference type="EMBL" id="GEDC01014643">
    <property type="protein sequence ID" value="JAS22655.1"/>
    <property type="molecule type" value="Transcribed_RNA"/>
</dbReference>
<sequence length="99" mass="10751">STTGRRPRLSGTQRRKLLREKALAEGKTPPTLGGGVEEAGTTKGGRKGKYHFCSQSASSWFRERQEDGLGQFTGIGSGNTRKTIRFLLPGCLFPSGPRK</sequence>
<evidence type="ECO:0000313" key="2">
    <source>
        <dbReference type="EMBL" id="JAS22655.1"/>
    </source>
</evidence>
<protein>
    <submittedName>
        <fullName evidence="2">Uncharacterized protein</fullName>
    </submittedName>
</protein>
<dbReference type="AlphaFoldDB" id="A0A1B6DAN4"/>
<evidence type="ECO:0000256" key="1">
    <source>
        <dbReference type="SAM" id="MobiDB-lite"/>
    </source>
</evidence>
<feature type="region of interest" description="Disordered" evidence="1">
    <location>
        <begin position="20"/>
        <end position="48"/>
    </location>
</feature>
<reference evidence="2" key="1">
    <citation type="submission" date="2015-12" db="EMBL/GenBank/DDBJ databases">
        <title>De novo transcriptome assembly of four potential Pierce s Disease insect vectors from Arizona vineyards.</title>
        <authorList>
            <person name="Tassone E.E."/>
        </authorList>
    </citation>
    <scope>NUCLEOTIDE SEQUENCE</scope>
</reference>
<name>A0A1B6DAN4_9HEMI</name>
<gene>
    <name evidence="2" type="ORF">g.1510</name>
</gene>
<proteinExistence type="predicted"/>